<dbReference type="SUPFAM" id="SSF52540">
    <property type="entry name" value="P-loop containing nucleoside triphosphate hydrolases"/>
    <property type="match status" value="1"/>
</dbReference>
<dbReference type="Pfam" id="PF06470">
    <property type="entry name" value="SMC_hinge"/>
    <property type="match status" value="1"/>
</dbReference>
<name>A0A1M6W1F0_9FIRM</name>
<feature type="domain" description="SMC hinge" evidence="8">
    <location>
        <begin position="520"/>
        <end position="638"/>
    </location>
</feature>
<sequence length="1186" mass="133361">MCLKRVDIQGFKSFGDRIKLELHSGLSVVVGPNGSGKSNISDAISWCLGEQRASSLRGSRMEDVIFAGSDKRKAVGMAEVTLTLDNTAKLFSLPYGEIAVTRRLYRSGESEYLINKVPCRLKDIQALFMDTGLGRGAYSLIGQGKVDEILSSRPEERRHIIEEAAGIVKYRHRKEEALRKLSSAEQDLNRVSDIIHELGSRLEPLAAQAEQAKLYNTLQSQAWRVELSLYKREWDDLQTKAADIAQQLQQVKADFVDERPALQERLEQARNFLQIVENQIVQAREHLFTIESAKEKNSSQKALIQEQLGNHAAEQQRMINELDETREVLQGVTLELAAEQEKLNKLQAEVWVEKTSTEDEVLQQLEKQLEEKQELFQNLNTELIDQLNLVANQRNSKQQASDRKEQLAGRLKHLEKREEEAKENEAALQRAIQGASAQAAELTNKNEQLKSQKLLQEEEIKQIEHELAALQSKLAVKKEEMVAKHSRLKVLEENLSSHSGFMKPVRELLKAAEQGRERISGLCGAVADIIRVPKGFETAMEAALGGALQNLVCETSSQAKEAIEYLKRHGLGRATFLPLDSLRPTPAGEWEKKASGLTGVIGLAANLIEVDTKYRSVVELLMGRLVVVDTIENAITVARRLQQRVRIVTLAGELLQPGGSLSGGGLARNTGGMLHIRRERDELANTVKQLHQEIHQLTGQVTQRQQLHQQGLHELKQYQEQLVTLGLALQAAEMELNRAQEDLTRVNRRSEEGHWEKASIELEFQQWHQTETEAAAKLADFEQQLAGLQTKLAVTQEELTAAREKKAELENVVHRERIRQAELRQELIGVQKIADRLEQDIRNRKLAQATLEKSLENSRKRTGELQEQQVQLERAAEELTGQHTTAQEALQDQQSRQVAAIAAVKGCEESLQEFQQHWQQKSDKLHYLELQQTRLQTELELLTTRLEELGVHNPSELTVEAVASKRQARSQLAELREQITALGPVNAAAEAEYQEVSERHGFLQQQRSDLEDSKKSLQQVIEELNRLMSSQFTTAFQEINGNFSVVFQQLFGGGGATMSLTEGDTLTCGIDITARPPGKKNQNLSLLSGGERALTAIALLFAILRYKPSPFCVLDEIEASLDEANVNRFANYLSRTSEEVQFIVISHRKGTMEQADTLYGVTMDEAGVTRLLSMSLEEKPDRKRLA</sequence>
<comment type="similarity">
    <text evidence="7">Belongs to the SMC family.</text>
</comment>
<protein>
    <recommendedName>
        <fullName evidence="7">Chromosome partition protein Smc</fullName>
    </recommendedName>
</protein>
<comment type="subcellular location">
    <subcellularLocation>
        <location evidence="1 7">Cytoplasm</location>
    </subcellularLocation>
</comment>
<dbReference type="PANTHER" id="PTHR43977">
    <property type="entry name" value="STRUCTURAL MAINTENANCE OF CHROMOSOMES PROTEIN 3"/>
    <property type="match status" value="1"/>
</dbReference>
<dbReference type="SMART" id="SM00968">
    <property type="entry name" value="SMC_hinge"/>
    <property type="match status" value="1"/>
</dbReference>
<dbReference type="CDD" id="cd03278">
    <property type="entry name" value="ABC_SMC_barmotin"/>
    <property type="match status" value="1"/>
</dbReference>
<feature type="coiled-coil region" evidence="7">
    <location>
        <begin position="322"/>
        <end position="480"/>
    </location>
</feature>
<dbReference type="InterPro" id="IPR011890">
    <property type="entry name" value="SMC_prok"/>
</dbReference>
<dbReference type="NCBIfam" id="TIGR02168">
    <property type="entry name" value="SMC_prok_B"/>
    <property type="match status" value="1"/>
</dbReference>
<dbReference type="GO" id="GO:0007062">
    <property type="term" value="P:sister chromatid cohesion"/>
    <property type="evidence" value="ECO:0007669"/>
    <property type="project" value="InterPro"/>
</dbReference>
<keyword evidence="5 7" id="KW-0175">Coiled coil</keyword>
<evidence type="ECO:0000313" key="10">
    <source>
        <dbReference type="Proteomes" id="UP000183997"/>
    </source>
</evidence>
<dbReference type="GO" id="GO:0005694">
    <property type="term" value="C:chromosome"/>
    <property type="evidence" value="ECO:0007669"/>
    <property type="project" value="InterPro"/>
</dbReference>
<evidence type="ECO:0000256" key="2">
    <source>
        <dbReference type="ARBA" id="ARBA00022490"/>
    </source>
</evidence>
<evidence type="ECO:0000313" key="9">
    <source>
        <dbReference type="EMBL" id="SHK87554.1"/>
    </source>
</evidence>
<dbReference type="GO" id="GO:0005737">
    <property type="term" value="C:cytoplasm"/>
    <property type="evidence" value="ECO:0007669"/>
    <property type="project" value="UniProtKB-SubCell"/>
</dbReference>
<proteinExistence type="inferred from homology"/>
<dbReference type="GO" id="GO:0006260">
    <property type="term" value="P:DNA replication"/>
    <property type="evidence" value="ECO:0007669"/>
    <property type="project" value="UniProtKB-UniRule"/>
</dbReference>
<comment type="domain">
    <text evidence="7">Contains large globular domains required for ATP hydrolysis at each terminus and a third globular domain forming a flexible hinge near the middle of the molecule. These domains are separated by coiled-coil structures.</text>
</comment>
<keyword evidence="4 7" id="KW-0067">ATP-binding</keyword>
<gene>
    <name evidence="7" type="primary">smc</name>
    <name evidence="9" type="ORF">SAMN02745123_03445</name>
</gene>
<dbReference type="Pfam" id="PF02463">
    <property type="entry name" value="SMC_N"/>
    <property type="match status" value="1"/>
</dbReference>
<feature type="binding site" evidence="7">
    <location>
        <begin position="32"/>
        <end position="39"/>
    </location>
    <ligand>
        <name>ATP</name>
        <dbReference type="ChEBI" id="CHEBI:30616"/>
    </ligand>
</feature>
<comment type="function">
    <text evidence="7">Required for chromosome condensation and partitioning.</text>
</comment>
<evidence type="ECO:0000256" key="4">
    <source>
        <dbReference type="ARBA" id="ARBA00022840"/>
    </source>
</evidence>
<feature type="coiled-coil region" evidence="7">
    <location>
        <begin position="986"/>
        <end position="1030"/>
    </location>
</feature>
<dbReference type="GO" id="GO:0030261">
    <property type="term" value="P:chromosome condensation"/>
    <property type="evidence" value="ECO:0007669"/>
    <property type="project" value="InterPro"/>
</dbReference>
<evidence type="ECO:0000259" key="8">
    <source>
        <dbReference type="SMART" id="SM00968"/>
    </source>
</evidence>
<keyword evidence="2 7" id="KW-0963">Cytoplasm</keyword>
<dbReference type="SUPFAM" id="SSF75553">
    <property type="entry name" value="Smc hinge domain"/>
    <property type="match status" value="1"/>
</dbReference>
<comment type="subunit">
    <text evidence="7">Homodimer.</text>
</comment>
<dbReference type="RefSeq" id="WP_072916846.1">
    <property type="nucleotide sequence ID" value="NZ_FRAR01000027.1"/>
</dbReference>
<dbReference type="GO" id="GO:0016887">
    <property type="term" value="F:ATP hydrolysis activity"/>
    <property type="evidence" value="ECO:0007669"/>
    <property type="project" value="InterPro"/>
</dbReference>
<dbReference type="FunFam" id="3.40.50.300:FF:000984">
    <property type="entry name" value="Chromosome partition protein Smc"/>
    <property type="match status" value="1"/>
</dbReference>
<evidence type="ECO:0000256" key="5">
    <source>
        <dbReference type="ARBA" id="ARBA00023054"/>
    </source>
</evidence>
<organism evidence="9 10">
    <name type="scientific">Desulforamulus aeronauticus DSM 10349</name>
    <dbReference type="NCBI Taxonomy" id="1121421"/>
    <lineage>
        <taxon>Bacteria</taxon>
        <taxon>Bacillati</taxon>
        <taxon>Bacillota</taxon>
        <taxon>Clostridia</taxon>
        <taxon>Eubacteriales</taxon>
        <taxon>Peptococcaceae</taxon>
        <taxon>Desulforamulus</taxon>
    </lineage>
</organism>
<keyword evidence="10" id="KW-1185">Reference proteome</keyword>
<evidence type="ECO:0000256" key="7">
    <source>
        <dbReference type="HAMAP-Rule" id="MF_01894"/>
    </source>
</evidence>
<keyword evidence="6 7" id="KW-0238">DNA-binding</keyword>
<evidence type="ECO:0000256" key="3">
    <source>
        <dbReference type="ARBA" id="ARBA00022741"/>
    </source>
</evidence>
<feature type="coiled-coil region" evidence="7">
    <location>
        <begin position="673"/>
        <end position="896"/>
    </location>
</feature>
<dbReference type="STRING" id="1121421.SAMN02745123_03445"/>
<dbReference type="Gene3D" id="6.10.140.1720">
    <property type="match status" value="1"/>
</dbReference>
<reference evidence="10" key="1">
    <citation type="submission" date="2016-11" db="EMBL/GenBank/DDBJ databases">
        <authorList>
            <person name="Varghese N."/>
            <person name="Submissions S."/>
        </authorList>
    </citation>
    <scope>NUCLEOTIDE SEQUENCE [LARGE SCALE GENOMIC DNA]</scope>
    <source>
        <strain evidence="10">DSM 10349</strain>
    </source>
</reference>
<dbReference type="EMBL" id="FRAR01000027">
    <property type="protein sequence ID" value="SHK87554.1"/>
    <property type="molecule type" value="Genomic_DNA"/>
</dbReference>
<dbReference type="InterPro" id="IPR003395">
    <property type="entry name" value="RecF/RecN/SMC_N"/>
</dbReference>
<feature type="coiled-coil region" evidence="7">
    <location>
        <begin position="259"/>
        <end position="286"/>
    </location>
</feature>
<dbReference type="GO" id="GO:0003677">
    <property type="term" value="F:DNA binding"/>
    <property type="evidence" value="ECO:0007669"/>
    <property type="project" value="UniProtKB-UniRule"/>
</dbReference>
<feature type="coiled-coil region" evidence="7">
    <location>
        <begin position="167"/>
        <end position="194"/>
    </location>
</feature>
<dbReference type="InterPro" id="IPR010935">
    <property type="entry name" value="SMC_hinge"/>
</dbReference>
<evidence type="ECO:0000256" key="6">
    <source>
        <dbReference type="ARBA" id="ARBA00023125"/>
    </source>
</evidence>
<dbReference type="GO" id="GO:0005524">
    <property type="term" value="F:ATP binding"/>
    <property type="evidence" value="ECO:0007669"/>
    <property type="project" value="UniProtKB-UniRule"/>
</dbReference>
<dbReference type="InterPro" id="IPR036277">
    <property type="entry name" value="SMC_hinge_sf"/>
</dbReference>
<dbReference type="HAMAP" id="MF_01894">
    <property type="entry name" value="Smc_prok"/>
    <property type="match status" value="1"/>
</dbReference>
<dbReference type="Gene3D" id="3.30.70.1620">
    <property type="match status" value="1"/>
</dbReference>
<dbReference type="OrthoDB" id="9808768at2"/>
<dbReference type="AlphaFoldDB" id="A0A1M6W1F0"/>
<dbReference type="GO" id="GO:0007059">
    <property type="term" value="P:chromosome segregation"/>
    <property type="evidence" value="ECO:0007669"/>
    <property type="project" value="UniProtKB-UniRule"/>
</dbReference>
<keyword evidence="3 7" id="KW-0547">Nucleotide-binding</keyword>
<dbReference type="InterPro" id="IPR027417">
    <property type="entry name" value="P-loop_NTPase"/>
</dbReference>
<dbReference type="Proteomes" id="UP000183997">
    <property type="component" value="Unassembled WGS sequence"/>
</dbReference>
<dbReference type="Gene3D" id="3.40.50.300">
    <property type="entry name" value="P-loop containing nucleotide triphosphate hydrolases"/>
    <property type="match status" value="2"/>
</dbReference>
<dbReference type="InterPro" id="IPR024704">
    <property type="entry name" value="SMC"/>
</dbReference>
<dbReference type="Gene3D" id="1.20.1060.20">
    <property type="match status" value="1"/>
</dbReference>
<accession>A0A1M6W1F0</accession>
<evidence type="ECO:0000256" key="1">
    <source>
        <dbReference type="ARBA" id="ARBA00004496"/>
    </source>
</evidence>
<dbReference type="PIRSF" id="PIRSF005719">
    <property type="entry name" value="SMC"/>
    <property type="match status" value="1"/>
</dbReference>
<dbReference type="FunFam" id="3.40.50.300:FF:000901">
    <property type="entry name" value="Chromosome partition protein Smc"/>
    <property type="match status" value="1"/>
</dbReference>